<dbReference type="GO" id="GO:0004112">
    <property type="term" value="F:cyclic-nucleotide phosphodiesterase activity"/>
    <property type="evidence" value="ECO:0007669"/>
    <property type="project" value="InterPro"/>
</dbReference>
<name>A0A6M0RRR5_9CYAN</name>
<evidence type="ECO:0000256" key="3">
    <source>
        <dbReference type="ARBA" id="ARBA00023004"/>
    </source>
</evidence>
<dbReference type="InterPro" id="IPR029052">
    <property type="entry name" value="Metallo-depent_PP-like"/>
</dbReference>
<evidence type="ECO:0000256" key="2">
    <source>
        <dbReference type="ARBA" id="ARBA00022801"/>
    </source>
</evidence>
<evidence type="ECO:0000259" key="5">
    <source>
        <dbReference type="Pfam" id="PF00149"/>
    </source>
</evidence>
<dbReference type="InterPro" id="IPR026575">
    <property type="entry name" value="GpdQ/CpdA-like"/>
</dbReference>
<evidence type="ECO:0000256" key="1">
    <source>
        <dbReference type="ARBA" id="ARBA00022723"/>
    </source>
</evidence>
<keyword evidence="1" id="KW-0479">Metal-binding</keyword>
<dbReference type="InterPro" id="IPR004843">
    <property type="entry name" value="Calcineurin-like_PHP"/>
</dbReference>
<dbReference type="Gene3D" id="3.60.21.40">
    <property type="entry name" value="GpdQ, catalytic alpha/beta sandwich domain"/>
    <property type="match status" value="1"/>
</dbReference>
<proteinExistence type="inferred from homology"/>
<dbReference type="InterPro" id="IPR050884">
    <property type="entry name" value="CNP_phosphodiesterase-III"/>
</dbReference>
<dbReference type="GO" id="GO:0046872">
    <property type="term" value="F:metal ion binding"/>
    <property type="evidence" value="ECO:0007669"/>
    <property type="project" value="UniProtKB-KW"/>
</dbReference>
<feature type="domain" description="Calcineurin-like phosphoesterase" evidence="5">
    <location>
        <begin position="4"/>
        <end position="199"/>
    </location>
</feature>
<protein>
    <submittedName>
        <fullName evidence="6">Phosphodiesterase</fullName>
    </submittedName>
</protein>
<dbReference type="SUPFAM" id="SSF56300">
    <property type="entry name" value="Metallo-dependent phosphatases"/>
    <property type="match status" value="1"/>
</dbReference>
<dbReference type="CDD" id="cd07402">
    <property type="entry name" value="MPP_GpdQ"/>
    <property type="match status" value="1"/>
</dbReference>
<organism evidence="6 7">
    <name type="scientific">Adonisia turfae CCMR0081</name>
    <dbReference type="NCBI Taxonomy" id="2292702"/>
    <lineage>
        <taxon>Bacteria</taxon>
        <taxon>Bacillati</taxon>
        <taxon>Cyanobacteriota</taxon>
        <taxon>Adonisia</taxon>
        <taxon>Adonisia turfae</taxon>
    </lineage>
</organism>
<accession>A0A6M0RRR5</accession>
<dbReference type="InterPro" id="IPR042283">
    <property type="entry name" value="GpdQ_catalytic"/>
</dbReference>
<sequence>MTLIAQISDLHVQVADDRAYGVVDTNALVANAITHINDLNPQPDLVIATGDLVHQGTEAEYEQLKIILSQLNAPIYLLPGNHDCRESLKQVFSHHTYLPHHHLGHLSYTLEDYPVRMILLDTTIPGKGSGLVDAGRLAWLEAQLNADTTKSTILFMHHPPFPTGITMMDNIGLEGRTELENLIRHHPQIVRVSCGHLHRSIHCQWAGTTASTQSSLVHQVVLDLQPDAAGTFVMEPAAYQLHLWHQDILVSHTVYVGEFTGPFPFSDPKKRRNAPVI</sequence>
<dbReference type="Gene3D" id="3.30.750.180">
    <property type="entry name" value="GpdQ, beta-strand dimerisation domain"/>
    <property type="match status" value="1"/>
</dbReference>
<reference evidence="6 7" key="1">
    <citation type="journal article" date="2020" name="Microb. Ecol.">
        <title>Ecogenomics of the Marine Benthic Filamentous Cyanobacterium Adonisia.</title>
        <authorList>
            <person name="Walter J.M."/>
            <person name="Coutinho F.H."/>
            <person name="Leomil L."/>
            <person name="Hargreaves P.I."/>
            <person name="Campeao M.E."/>
            <person name="Vieira V.V."/>
            <person name="Silva B.S."/>
            <person name="Fistarol G.O."/>
            <person name="Salomon P.S."/>
            <person name="Sawabe T."/>
            <person name="Mino S."/>
            <person name="Hosokawa M."/>
            <person name="Miyashita H."/>
            <person name="Maruyama F."/>
            <person name="van Verk M.C."/>
            <person name="Dutilh B.E."/>
            <person name="Thompson C.C."/>
            <person name="Thompson F.L."/>
        </authorList>
    </citation>
    <scope>NUCLEOTIDE SEQUENCE [LARGE SCALE GENOMIC DNA]</scope>
    <source>
        <strain evidence="6 7">CCMR0081</strain>
    </source>
</reference>
<keyword evidence="3" id="KW-0408">Iron</keyword>
<dbReference type="EMBL" id="QXHD01000004">
    <property type="protein sequence ID" value="NEZ58401.1"/>
    <property type="molecule type" value="Genomic_DNA"/>
</dbReference>
<evidence type="ECO:0000256" key="4">
    <source>
        <dbReference type="ARBA" id="ARBA00025742"/>
    </source>
</evidence>
<dbReference type="InterPro" id="IPR042281">
    <property type="entry name" value="GpdQ_beta-strand"/>
</dbReference>
<dbReference type="Pfam" id="PF00149">
    <property type="entry name" value="Metallophos"/>
    <property type="match status" value="1"/>
</dbReference>
<evidence type="ECO:0000313" key="6">
    <source>
        <dbReference type="EMBL" id="NEZ58401.1"/>
    </source>
</evidence>
<comment type="similarity">
    <text evidence="4">Belongs to the cyclic nucleotide phosphodiesterase class-III family.</text>
</comment>
<dbReference type="PANTHER" id="PTHR42988">
    <property type="entry name" value="PHOSPHOHYDROLASE"/>
    <property type="match status" value="1"/>
</dbReference>
<dbReference type="AlphaFoldDB" id="A0A6M0RRR5"/>
<keyword evidence="2" id="KW-0378">Hydrolase</keyword>
<dbReference type="Proteomes" id="UP000481033">
    <property type="component" value="Unassembled WGS sequence"/>
</dbReference>
<gene>
    <name evidence="6" type="ORF">DXZ20_22695</name>
</gene>
<evidence type="ECO:0000313" key="7">
    <source>
        <dbReference type="Proteomes" id="UP000481033"/>
    </source>
</evidence>
<comment type="caution">
    <text evidence="6">The sequence shown here is derived from an EMBL/GenBank/DDBJ whole genome shotgun (WGS) entry which is preliminary data.</text>
</comment>
<dbReference type="PANTHER" id="PTHR42988:SF2">
    <property type="entry name" value="CYCLIC NUCLEOTIDE PHOSPHODIESTERASE CBUA0032-RELATED"/>
    <property type="match status" value="1"/>
</dbReference>
<keyword evidence="7" id="KW-1185">Reference proteome</keyword>